<proteinExistence type="predicted"/>
<dbReference type="AlphaFoldDB" id="J9G549"/>
<gene>
    <name evidence="1" type="ORF">EVA_17281</name>
</gene>
<accession>J9G549</accession>
<protein>
    <submittedName>
        <fullName evidence="1">Uncharacterized protein</fullName>
    </submittedName>
</protein>
<dbReference type="EMBL" id="AMCI01006275">
    <property type="protein sequence ID" value="EJW94614.1"/>
    <property type="molecule type" value="Genomic_DNA"/>
</dbReference>
<name>J9G549_9ZZZZ</name>
<reference evidence="1" key="1">
    <citation type="journal article" date="2012" name="PLoS ONE">
        <title>Gene sets for utilization of primary and secondary nutrition supplies in the distal gut of endangered iberian lynx.</title>
        <authorList>
            <person name="Alcaide M."/>
            <person name="Messina E."/>
            <person name="Richter M."/>
            <person name="Bargiela R."/>
            <person name="Peplies J."/>
            <person name="Huws S.A."/>
            <person name="Newbold C.J."/>
            <person name="Golyshin P.N."/>
            <person name="Simon M.A."/>
            <person name="Lopez G."/>
            <person name="Yakimov M.M."/>
            <person name="Ferrer M."/>
        </authorList>
    </citation>
    <scope>NUCLEOTIDE SEQUENCE</scope>
</reference>
<organism evidence="1">
    <name type="scientific">gut metagenome</name>
    <dbReference type="NCBI Taxonomy" id="749906"/>
    <lineage>
        <taxon>unclassified sequences</taxon>
        <taxon>metagenomes</taxon>
        <taxon>organismal metagenomes</taxon>
    </lineage>
</organism>
<evidence type="ECO:0000313" key="1">
    <source>
        <dbReference type="EMBL" id="EJW94614.1"/>
    </source>
</evidence>
<sequence length="207" mass="23059">MSFIGQLIQRIDDTAFATAKVILFITHLGGNAVRCLKADTPDVIRQTIRIPLDLFNTFLAVLTVDFSGIGSTHSIALQEEHHILDVLLFLPTLTNLLYALLADTRYVIEFFNIGLYHINGIQAELFDDELGELRTDALDQSTTQVLFDAIDGSRHNLLPSLAYKLAAIAFIHLPVPFTQQHTSGRHLQEVAHQGNKVIVSFDLDSHD</sequence>
<comment type="caution">
    <text evidence="1">The sequence shown here is derived from an EMBL/GenBank/DDBJ whole genome shotgun (WGS) entry which is preliminary data.</text>
</comment>